<feature type="region of interest" description="Disordered" evidence="1">
    <location>
        <begin position="158"/>
        <end position="372"/>
    </location>
</feature>
<dbReference type="AlphaFoldDB" id="A0AAW0PVN0"/>
<evidence type="ECO:0000256" key="1">
    <source>
        <dbReference type="SAM" id="MobiDB-lite"/>
    </source>
</evidence>
<feature type="compositionally biased region" description="Basic residues" evidence="1">
    <location>
        <begin position="177"/>
        <end position="194"/>
    </location>
</feature>
<feature type="domain" description="TGF-beta propeptide" evidence="2">
    <location>
        <begin position="18"/>
        <end position="104"/>
    </location>
</feature>
<feature type="compositionally biased region" description="Basic and acidic residues" evidence="1">
    <location>
        <begin position="210"/>
        <end position="372"/>
    </location>
</feature>
<gene>
    <name evidence="3" type="ORF">WMY93_003960</name>
</gene>
<keyword evidence="4" id="KW-1185">Reference proteome</keyword>
<dbReference type="InterPro" id="IPR001111">
    <property type="entry name" value="TGF-b_propeptide"/>
</dbReference>
<organism evidence="3 4">
    <name type="scientific">Mugilogobius chulae</name>
    <name type="common">yellowstripe goby</name>
    <dbReference type="NCBI Taxonomy" id="88201"/>
    <lineage>
        <taxon>Eukaryota</taxon>
        <taxon>Metazoa</taxon>
        <taxon>Chordata</taxon>
        <taxon>Craniata</taxon>
        <taxon>Vertebrata</taxon>
        <taxon>Euteleostomi</taxon>
        <taxon>Actinopterygii</taxon>
        <taxon>Neopterygii</taxon>
        <taxon>Teleostei</taxon>
        <taxon>Neoteleostei</taxon>
        <taxon>Acanthomorphata</taxon>
        <taxon>Gobiaria</taxon>
        <taxon>Gobiiformes</taxon>
        <taxon>Gobioidei</taxon>
        <taxon>Gobiidae</taxon>
        <taxon>Gobionellinae</taxon>
        <taxon>Mugilogobius</taxon>
    </lineage>
</organism>
<evidence type="ECO:0000259" key="2">
    <source>
        <dbReference type="Pfam" id="PF00688"/>
    </source>
</evidence>
<protein>
    <recommendedName>
        <fullName evidence="2">TGF-beta propeptide domain-containing protein</fullName>
    </recommendedName>
</protein>
<reference evidence="4" key="1">
    <citation type="submission" date="2024-04" db="EMBL/GenBank/DDBJ databases">
        <title>Salinicola lusitanus LLJ914,a marine bacterium isolated from the Okinawa Trough.</title>
        <authorList>
            <person name="Li J."/>
        </authorList>
    </citation>
    <scope>NUCLEOTIDE SEQUENCE [LARGE SCALE GENOMIC DNA]</scope>
</reference>
<sequence length="372" mass="42958">MSLGRGAVDWHQVGSRWTMTFDLSSLSSSELVLSAELRVRLPALSSFSQNSTVDLFHSGTLDRHASFIGTVQLAPSRPTSSWTVFNVTRFLQAWRRHRSSWDGLEEGSGSGAGEGEGEGEWERRRSHVGGGTSVTMVIFSRQTLRSVGRPRYSLIQTAAHRSKYVGPSRGERERERAGRRHKRNRLQHSKSSRGKKSEEFFCCRGNGATREGKREKERIKRERVRERERARERGEKREEEGNKARGKREGGSGENERERVRREEREREKREMGKRGREGGRVEKGGERERAREREGKTERRKVREGERGKESKGEGKMRDSEGGKEREREKGKEGKRERWQRGREGERKREKRKGEGKTREREGGRERGKGE</sequence>
<dbReference type="EMBL" id="JBBPFD010000003">
    <property type="protein sequence ID" value="KAK7933064.1"/>
    <property type="molecule type" value="Genomic_DNA"/>
</dbReference>
<comment type="caution">
    <text evidence="3">The sequence shown here is derived from an EMBL/GenBank/DDBJ whole genome shotgun (WGS) entry which is preliminary data.</text>
</comment>
<dbReference type="Pfam" id="PF00688">
    <property type="entry name" value="TGFb_propeptide"/>
    <property type="match status" value="1"/>
</dbReference>
<name>A0AAW0PVN0_9GOBI</name>
<dbReference type="Proteomes" id="UP001460270">
    <property type="component" value="Unassembled WGS sequence"/>
</dbReference>
<accession>A0AAW0PVN0</accession>
<evidence type="ECO:0000313" key="4">
    <source>
        <dbReference type="Proteomes" id="UP001460270"/>
    </source>
</evidence>
<proteinExistence type="predicted"/>
<feature type="region of interest" description="Disordered" evidence="1">
    <location>
        <begin position="101"/>
        <end position="127"/>
    </location>
</feature>
<dbReference type="Gene3D" id="2.60.120.970">
    <property type="match status" value="1"/>
</dbReference>
<evidence type="ECO:0000313" key="3">
    <source>
        <dbReference type="EMBL" id="KAK7933064.1"/>
    </source>
</evidence>